<dbReference type="PIRSF" id="PIRSF018472">
    <property type="entry name" value="MreD_proteobac"/>
    <property type="match status" value="1"/>
</dbReference>
<evidence type="ECO:0000256" key="5">
    <source>
        <dbReference type="ARBA" id="ARBA00022960"/>
    </source>
</evidence>
<keyword evidence="4 9" id="KW-0812">Transmembrane</keyword>
<protein>
    <recommendedName>
        <fullName evidence="8">Rod shape-determining protein MreD</fullName>
    </recommendedName>
</protein>
<evidence type="ECO:0000313" key="10">
    <source>
        <dbReference type="EMBL" id="EKE85392.1"/>
    </source>
</evidence>
<dbReference type="GO" id="GO:0008360">
    <property type="term" value="P:regulation of cell shape"/>
    <property type="evidence" value="ECO:0007669"/>
    <property type="project" value="UniProtKB-UniRule"/>
</dbReference>
<evidence type="ECO:0000256" key="4">
    <source>
        <dbReference type="ARBA" id="ARBA00022692"/>
    </source>
</evidence>
<evidence type="ECO:0000256" key="9">
    <source>
        <dbReference type="SAM" id="Phobius"/>
    </source>
</evidence>
<dbReference type="PANTHER" id="PTHR37484:SF1">
    <property type="entry name" value="ROD SHAPE-DETERMINING PROTEIN MRED"/>
    <property type="match status" value="1"/>
</dbReference>
<dbReference type="NCBIfam" id="TIGR03426">
    <property type="entry name" value="shape_MreD"/>
    <property type="match status" value="1"/>
</dbReference>
<comment type="similarity">
    <text evidence="2 8">Belongs to the MreD family.</text>
</comment>
<dbReference type="AlphaFoldDB" id="K2KF66"/>
<dbReference type="OrthoDB" id="6647425at2"/>
<dbReference type="GO" id="GO:0005886">
    <property type="term" value="C:plasma membrane"/>
    <property type="evidence" value="ECO:0007669"/>
    <property type="project" value="UniProtKB-SubCell"/>
</dbReference>
<proteinExistence type="inferred from homology"/>
<dbReference type="Pfam" id="PF04093">
    <property type="entry name" value="MreD"/>
    <property type="match status" value="1"/>
</dbReference>
<dbReference type="InterPro" id="IPR007227">
    <property type="entry name" value="Cell_shape_determining_MreD"/>
</dbReference>
<dbReference type="PATRIC" id="fig|740709.3.peg.719"/>
<keyword evidence="3 8" id="KW-1003">Cell membrane</keyword>
<evidence type="ECO:0000256" key="7">
    <source>
        <dbReference type="ARBA" id="ARBA00023136"/>
    </source>
</evidence>
<dbReference type="PANTHER" id="PTHR37484">
    <property type="entry name" value="ROD SHAPE-DETERMINING PROTEIN MRED"/>
    <property type="match status" value="1"/>
</dbReference>
<dbReference type="InterPro" id="IPR026034">
    <property type="entry name" value="MreD_proteobac"/>
</dbReference>
<dbReference type="STRING" id="740709.A10D4_03570"/>
<dbReference type="Proteomes" id="UP000014115">
    <property type="component" value="Unassembled WGS sequence"/>
</dbReference>
<feature type="transmembrane region" description="Helical" evidence="9">
    <location>
        <begin position="56"/>
        <end position="87"/>
    </location>
</feature>
<comment type="caution">
    <text evidence="10">The sequence shown here is derived from an EMBL/GenBank/DDBJ whole genome shotgun (WGS) entry which is preliminary data.</text>
</comment>
<dbReference type="RefSeq" id="WP_008487782.1">
    <property type="nucleotide sequence ID" value="NZ_AMRG01000003.1"/>
</dbReference>
<evidence type="ECO:0000313" key="11">
    <source>
        <dbReference type="Proteomes" id="UP000014115"/>
    </source>
</evidence>
<name>K2KF66_9GAMM</name>
<keyword evidence="8" id="KW-0997">Cell inner membrane</keyword>
<keyword evidence="7 8" id="KW-0472">Membrane</keyword>
<comment type="function">
    <text evidence="8">Involved in formation of the rod shape of the cell. May also contribute to regulation of formation of penicillin-binding proteins.</text>
</comment>
<keyword evidence="6 9" id="KW-1133">Transmembrane helix</keyword>
<evidence type="ECO:0000256" key="8">
    <source>
        <dbReference type="PIRNR" id="PIRNR018472"/>
    </source>
</evidence>
<evidence type="ECO:0000256" key="2">
    <source>
        <dbReference type="ARBA" id="ARBA00007776"/>
    </source>
</evidence>
<dbReference type="eggNOG" id="COG2891">
    <property type="taxonomic scope" value="Bacteria"/>
</dbReference>
<evidence type="ECO:0000256" key="6">
    <source>
        <dbReference type="ARBA" id="ARBA00022989"/>
    </source>
</evidence>
<organism evidence="10 11">
    <name type="scientific">Idiomarina xiamenensis 10-D-4</name>
    <dbReference type="NCBI Taxonomy" id="740709"/>
    <lineage>
        <taxon>Bacteria</taxon>
        <taxon>Pseudomonadati</taxon>
        <taxon>Pseudomonadota</taxon>
        <taxon>Gammaproteobacteria</taxon>
        <taxon>Alteromonadales</taxon>
        <taxon>Idiomarinaceae</taxon>
        <taxon>Idiomarina</taxon>
    </lineage>
</organism>
<gene>
    <name evidence="10" type="ORF">A10D4_03570</name>
</gene>
<keyword evidence="5 8" id="KW-0133">Cell shape</keyword>
<feature type="transmembrane region" description="Helical" evidence="9">
    <location>
        <begin position="99"/>
        <end position="118"/>
    </location>
</feature>
<keyword evidence="11" id="KW-1185">Reference proteome</keyword>
<accession>K2KF66</accession>
<reference evidence="10 11" key="1">
    <citation type="journal article" date="2012" name="J. Bacteriol.">
        <title>Genome Sequence of Idiomarina xiamenensis Type Strain 10-D-4.</title>
        <authorList>
            <person name="Lai Q."/>
            <person name="Wang L."/>
            <person name="Wang W."/>
            <person name="Shao Z."/>
        </authorList>
    </citation>
    <scope>NUCLEOTIDE SEQUENCE [LARGE SCALE GENOMIC DNA]</scope>
    <source>
        <strain evidence="10 11">10-D-4</strain>
    </source>
</reference>
<comment type="subcellular location">
    <subcellularLocation>
        <location evidence="8">Cell inner membrane</location>
    </subcellularLocation>
    <subcellularLocation>
        <location evidence="1">Cell membrane</location>
        <topology evidence="1">Multi-pass membrane protein</topology>
    </subcellularLocation>
</comment>
<sequence>MRWFKRGVGVLLCTYLLALIFMVMPMPGSFDAYRPDWLAIVMLYWVIALPHRVNIGTAWLLGLLADVLLGSTLGIHAAAMAIMVYFAARHFQKIRNFSLSQQMLIVLILVLLKRALVFEIEHFINNAPFVWSYFLPALTSAIIWPWLFLLLRKLRRQFGVS</sequence>
<evidence type="ECO:0000256" key="1">
    <source>
        <dbReference type="ARBA" id="ARBA00004651"/>
    </source>
</evidence>
<feature type="transmembrane region" description="Helical" evidence="9">
    <location>
        <begin position="130"/>
        <end position="151"/>
    </location>
</feature>
<evidence type="ECO:0000256" key="3">
    <source>
        <dbReference type="ARBA" id="ARBA00022475"/>
    </source>
</evidence>
<dbReference type="EMBL" id="AMRG01000003">
    <property type="protein sequence ID" value="EKE85392.1"/>
    <property type="molecule type" value="Genomic_DNA"/>
</dbReference>